<dbReference type="Proteomes" id="UP000777173">
    <property type="component" value="Unassembled WGS sequence"/>
</dbReference>
<dbReference type="AlphaFoldDB" id="A0A076J540"/>
<dbReference type="EMBL" id="QRZL01000016">
    <property type="protein sequence ID" value="RGV73926.1"/>
    <property type="molecule type" value="Genomic_DNA"/>
</dbReference>
<dbReference type="Proteomes" id="UP000500949">
    <property type="component" value="Chromosome"/>
</dbReference>
<keyword evidence="1" id="KW-0732">Signal</keyword>
<dbReference type="GeneID" id="93445907"/>
<evidence type="ECO:0000313" key="5">
    <source>
        <dbReference type="EMBL" id="KAA5400694.1"/>
    </source>
</evidence>
<dbReference type="EMBL" id="JAHOAX010000003">
    <property type="protein sequence ID" value="MBV3122444.1"/>
    <property type="molecule type" value="Genomic_DNA"/>
</dbReference>
<evidence type="ECO:0000313" key="19">
    <source>
        <dbReference type="Proteomes" id="UP000500949"/>
    </source>
</evidence>
<reference evidence="9 19" key="4">
    <citation type="submission" date="2019-11" db="EMBL/GenBank/DDBJ databases">
        <title>Complete genome sequence of Bacteroides dorei DSM 17855.</title>
        <authorList>
            <person name="Russell J.T."/>
        </authorList>
    </citation>
    <scope>NUCLEOTIDE SEQUENCE [LARGE SCALE GENOMIC DNA]</scope>
    <source>
        <strain evidence="9 19">DSM 17855</strain>
    </source>
</reference>
<evidence type="ECO:0000313" key="10">
    <source>
        <dbReference type="EMBL" id="RGV73926.1"/>
    </source>
</evidence>
<evidence type="ECO:0000313" key="18">
    <source>
        <dbReference type="Proteomes" id="UP000481700"/>
    </source>
</evidence>
<evidence type="ECO:0000313" key="6">
    <source>
        <dbReference type="EMBL" id="KAA5403080.1"/>
    </source>
</evidence>
<protein>
    <submittedName>
        <fullName evidence="10">DUF3575 domain-containing protein</fullName>
    </submittedName>
</protein>
<dbReference type="EMBL" id="CP126056">
    <property type="protein sequence ID" value="WHX11169.1"/>
    <property type="molecule type" value="Genomic_DNA"/>
</dbReference>
<evidence type="ECO:0000313" key="3">
    <source>
        <dbReference type="EMBL" id="KAA5315480.1"/>
    </source>
</evidence>
<evidence type="ECO:0000313" key="9">
    <source>
        <dbReference type="EMBL" id="QJR75664.1"/>
    </source>
</evidence>
<evidence type="ECO:0000313" key="7">
    <source>
        <dbReference type="EMBL" id="MBV3122444.1"/>
    </source>
</evidence>
<evidence type="ECO:0000313" key="17">
    <source>
        <dbReference type="Proteomes" id="UP000481616"/>
    </source>
</evidence>
<reference evidence="8" key="8">
    <citation type="submission" date="2023-10" db="EMBL/GenBank/DDBJ databases">
        <title>Genome of Potential pathogenic bacteria in Crohn's disease.</title>
        <authorList>
            <person name="Rodriguez-Palacios A."/>
        </authorList>
    </citation>
    <scope>NUCLEOTIDE SEQUENCE</scope>
    <source>
        <strain evidence="8">CavFT-hAR62</strain>
    </source>
</reference>
<dbReference type="KEGG" id="bdh:GV66_11150"/>
<dbReference type="Proteomes" id="UP000283678">
    <property type="component" value="Unassembled WGS sequence"/>
</dbReference>
<evidence type="ECO:0000313" key="8">
    <source>
        <dbReference type="EMBL" id="MDU0271016.1"/>
    </source>
</evidence>
<dbReference type="EMBL" id="BQOB01000001">
    <property type="protein sequence ID" value="GKH81573.1"/>
    <property type="molecule type" value="Genomic_DNA"/>
</dbReference>
<dbReference type="Proteomes" id="UP000294834">
    <property type="component" value="Unassembled WGS sequence"/>
</dbReference>
<proteinExistence type="predicted"/>
<dbReference type="Proteomes" id="UP000441162">
    <property type="component" value="Unassembled WGS sequence"/>
</dbReference>
<dbReference type="InterPro" id="IPR021958">
    <property type="entry name" value="DUF3575"/>
</dbReference>
<feature type="signal peptide" evidence="1">
    <location>
        <begin position="1"/>
        <end position="21"/>
    </location>
</feature>
<evidence type="ECO:0000313" key="15">
    <source>
        <dbReference type="Proteomes" id="UP000347681"/>
    </source>
</evidence>
<sequence length="190" mass="21690">MKKKILFILFISGCFLTGSNAQSIAVKSNLLYDATSTLNMGVELGLSRQWTLDVPLNYNPWKPGNGRRLRHWGIQPEARYWFCERFNRTFVGLHGHYADFNVGGFPDWGFISKNMQDNRYQGYLYGGGISIGHSWILKKRWSLEASLGIGYAHIVYDKYPCAECGTKLKSGRRNYFGPTKASISLIYIIK</sequence>
<evidence type="ECO:0000313" key="2">
    <source>
        <dbReference type="EMBL" id="GKH81573.1"/>
    </source>
</evidence>
<reference evidence="7" key="5">
    <citation type="submission" date="2021-06" db="EMBL/GenBank/DDBJ databases">
        <title>Collection of gut derived symbiotic bacterial strains cultured from healthy donors.</title>
        <authorList>
            <person name="Lin H."/>
            <person name="Littmann E."/>
            <person name="Pamer E.G."/>
        </authorList>
    </citation>
    <scope>NUCLEOTIDE SEQUENCE</scope>
    <source>
        <strain evidence="7">MSK.5.10</strain>
    </source>
</reference>
<reference evidence="15 16" key="2">
    <citation type="journal article" date="2019" name="Nat. Med.">
        <title>A library of human gut bacterial isolates paired with longitudinal multiomics data enables mechanistic microbiome research.</title>
        <authorList>
            <person name="Poyet M."/>
            <person name="Groussin M."/>
            <person name="Gibbons S.M."/>
            <person name="Avila-Pacheco J."/>
            <person name="Jiang X."/>
            <person name="Kearney S.M."/>
            <person name="Perrotta A.R."/>
            <person name="Berdy B."/>
            <person name="Zhao S."/>
            <person name="Lieberman T.D."/>
            <person name="Swanson P.K."/>
            <person name="Smith M."/>
            <person name="Roesemann S."/>
            <person name="Alexander J.E."/>
            <person name="Rich S.A."/>
            <person name="Livny J."/>
            <person name="Vlamakis H."/>
            <person name="Clish C."/>
            <person name="Bullock K."/>
            <person name="Deik A."/>
            <person name="Scott J."/>
            <person name="Pierce K.A."/>
            <person name="Xavier R.J."/>
            <person name="Alm E.J."/>
        </authorList>
    </citation>
    <scope>NUCLEOTIDE SEQUENCE [LARGE SCALE GENOMIC DNA]</scope>
    <source>
        <strain evidence="5 17">BIOML-A1</strain>
        <strain evidence="3 18">BIOML-A25</strain>
        <strain evidence="6 16">BIOML-A4</strain>
        <strain evidence="4 15">BIOML-A5</strain>
    </source>
</reference>
<evidence type="ECO:0000313" key="4">
    <source>
        <dbReference type="EMBL" id="KAA5386912.1"/>
    </source>
</evidence>
<dbReference type="Pfam" id="PF12099">
    <property type="entry name" value="DUF3575"/>
    <property type="match status" value="1"/>
</dbReference>
<dbReference type="KEGG" id="bdo:EL88_03575"/>
<evidence type="ECO:0000313" key="12">
    <source>
        <dbReference type="EMBL" id="WHX11169.1"/>
    </source>
</evidence>
<dbReference type="EMBL" id="VVZV01000028">
    <property type="protein sequence ID" value="KAA5315480.1"/>
    <property type="molecule type" value="Genomic_DNA"/>
</dbReference>
<dbReference type="Proteomes" id="UP000347681">
    <property type="component" value="Unassembled WGS sequence"/>
</dbReference>
<organism evidence="10 13">
    <name type="scientific">Phocaeicola dorei</name>
    <dbReference type="NCBI Taxonomy" id="357276"/>
    <lineage>
        <taxon>Bacteria</taxon>
        <taxon>Pseudomonadati</taxon>
        <taxon>Bacteroidota</taxon>
        <taxon>Bacteroidia</taxon>
        <taxon>Bacteroidales</taxon>
        <taxon>Bacteroidaceae</taxon>
        <taxon>Phocaeicola</taxon>
    </lineage>
</organism>
<dbReference type="Proteomes" id="UP001055104">
    <property type="component" value="Unassembled WGS sequence"/>
</dbReference>
<dbReference type="RefSeq" id="WP_007836893.1">
    <property type="nucleotide sequence ID" value="NZ_BAABYF010000001.1"/>
</dbReference>
<dbReference type="EMBL" id="VVZB01000001">
    <property type="protein sequence ID" value="KAA5386912.1"/>
    <property type="molecule type" value="Genomic_DNA"/>
</dbReference>
<dbReference type="EMBL" id="VVYY01000001">
    <property type="protein sequence ID" value="KAA5400694.1"/>
    <property type="molecule type" value="Genomic_DNA"/>
</dbReference>
<dbReference type="eggNOG" id="COG2885">
    <property type="taxonomic scope" value="Bacteria"/>
</dbReference>
<dbReference type="Proteomes" id="UP001177934">
    <property type="component" value="Chromosome"/>
</dbReference>
<evidence type="ECO:0000313" key="13">
    <source>
        <dbReference type="Proteomes" id="UP000283678"/>
    </source>
</evidence>
<evidence type="ECO:0000313" key="14">
    <source>
        <dbReference type="Proteomes" id="UP000294834"/>
    </source>
</evidence>
<gene>
    <name evidence="2" type="ORF">CE91St7_24570</name>
    <name evidence="10" type="ORF">DWW04_15130</name>
    <name evidence="11" type="ORF">E1J06_04745</name>
    <name evidence="6" type="ORF">F2Y51_16830</name>
    <name evidence="5" type="ORF">F2Y58_00525</name>
    <name evidence="4" type="ORF">F2Y61_03680</name>
    <name evidence="3" type="ORF">F2Z07_19250</name>
    <name evidence="9" type="ORF">GKD17_04330</name>
    <name evidence="7" type="ORF">KSU80_04495</name>
    <name evidence="12" type="ORF">QNN11_07520</name>
    <name evidence="8" type="ORF">RVH45_14230</name>
</gene>
<dbReference type="EMBL" id="JAWDEV010000010">
    <property type="protein sequence ID" value="MDU0271016.1"/>
    <property type="molecule type" value="Genomic_DNA"/>
</dbReference>
<dbReference type="EMBL" id="VVZA01000017">
    <property type="protein sequence ID" value="KAA5403080.1"/>
    <property type="molecule type" value="Genomic_DNA"/>
</dbReference>
<reference evidence="11 14" key="3">
    <citation type="journal article" date="2019" name="Nat. Microbiol.">
        <title>Genomic variation and strain-specific functional adaptation in the human gut microbiome during early life.</title>
        <authorList>
            <person name="Vatanen T."/>
            <person name="Plichta D.R."/>
            <person name="Somani J."/>
            <person name="Munch P.C."/>
            <person name="Arthur T.D."/>
            <person name="Hall A.B."/>
            <person name="Rudolf S."/>
            <person name="Oakeley E.J."/>
            <person name="Ke X."/>
            <person name="Young R.A."/>
            <person name="Haiser H.J."/>
            <person name="Kolde R."/>
            <person name="Yassour M."/>
            <person name="Luopajarvi K."/>
            <person name="Siljander H."/>
            <person name="Virtanen S.M."/>
            <person name="Ilonen J."/>
            <person name="Uibo R."/>
            <person name="Tillmann V."/>
            <person name="Mokurov S."/>
            <person name="Dorshakova N."/>
            <person name="Porter J.A."/>
            <person name="McHardy A.C."/>
            <person name="Lahdesmaki H."/>
            <person name="Vlamakis H."/>
            <person name="Huttenhower C."/>
            <person name="Knip M."/>
            <person name="Xavier R.J."/>
        </authorList>
    </citation>
    <scope>NUCLEOTIDE SEQUENCE [LARGE SCALE GENOMIC DNA]</scope>
    <source>
        <strain evidence="11 14">RJX1052</strain>
    </source>
</reference>
<accession>A0A076J540</accession>
<reference evidence="2" key="6">
    <citation type="submission" date="2022-01" db="EMBL/GenBank/DDBJ databases">
        <title>Novel bile acid biosynthetic pathways are enriched in the microbiome of centenarians.</title>
        <authorList>
            <person name="Sato Y."/>
            <person name="Atarashi K."/>
            <person name="Plichta R.D."/>
            <person name="Arai Y."/>
            <person name="Sasajima S."/>
            <person name="Kearney M.S."/>
            <person name="Suda W."/>
            <person name="Takeshita K."/>
            <person name="Sasaki T."/>
            <person name="Okamoto S."/>
            <person name="Skelly N.A."/>
            <person name="Okamura Y."/>
            <person name="Vlamakis H."/>
            <person name="Li Y."/>
            <person name="Tanoue T."/>
            <person name="Takei H."/>
            <person name="Nittono H."/>
            <person name="Narushima S."/>
            <person name="Irie J."/>
            <person name="Itoh H."/>
            <person name="Moriya K."/>
            <person name="Sugiura Y."/>
            <person name="Suematsu M."/>
            <person name="Moritoki N."/>
            <person name="Shibata S."/>
            <person name="Littman R.D."/>
            <person name="Fischbach A.M."/>
            <person name="Uwamino Y."/>
            <person name="Inoue T."/>
            <person name="Honda A."/>
            <person name="Hattori M."/>
            <person name="Murai T."/>
            <person name="Xavier J.R."/>
            <person name="Hirose N."/>
            <person name="Honda K."/>
        </authorList>
    </citation>
    <scope>NUCLEOTIDE SEQUENCE</scope>
    <source>
        <strain evidence="2">CE91-St7</strain>
    </source>
</reference>
<dbReference type="EMBL" id="SLTX01000001">
    <property type="protein sequence ID" value="TDB06764.1"/>
    <property type="molecule type" value="Genomic_DNA"/>
</dbReference>
<evidence type="ECO:0000256" key="1">
    <source>
        <dbReference type="SAM" id="SignalP"/>
    </source>
</evidence>
<dbReference type="Proteomes" id="UP000481700">
    <property type="component" value="Unassembled WGS sequence"/>
</dbReference>
<name>A0A076J540_9BACT</name>
<reference evidence="12" key="7">
    <citation type="journal article" date="2023" name="Nat. Commun.">
        <title>Identification of a novel Human Milk Oligosaccharides utilization cluster in the infant gut commensal Bacteroides dorei.</title>
        <authorList>
            <person name="Kijner S."/>
            <person name="Ennis D."/>
            <person name="Shmorak S."/>
            <person name="Florentin A."/>
            <person name="Yassour M."/>
        </authorList>
    </citation>
    <scope>NUCLEOTIDE SEQUENCE</scope>
    <source>
        <strain evidence="12">2</strain>
    </source>
</reference>
<dbReference type="Proteomes" id="UP000481616">
    <property type="component" value="Unassembled WGS sequence"/>
</dbReference>
<dbReference type="EMBL" id="CP046176">
    <property type="protein sequence ID" value="QJR75664.1"/>
    <property type="molecule type" value="Genomic_DNA"/>
</dbReference>
<reference evidence="10 13" key="1">
    <citation type="submission" date="2018-08" db="EMBL/GenBank/DDBJ databases">
        <title>A genome reference for cultivated species of the human gut microbiota.</title>
        <authorList>
            <person name="Zou Y."/>
            <person name="Xue W."/>
            <person name="Luo G."/>
        </authorList>
    </citation>
    <scope>NUCLEOTIDE SEQUENCE [LARGE SCALE GENOMIC DNA]</scope>
    <source>
        <strain evidence="10 13">AF14-1AC</strain>
    </source>
</reference>
<evidence type="ECO:0000313" key="16">
    <source>
        <dbReference type="Proteomes" id="UP000441162"/>
    </source>
</evidence>
<evidence type="ECO:0000313" key="11">
    <source>
        <dbReference type="EMBL" id="TDB06764.1"/>
    </source>
</evidence>
<dbReference type="Proteomes" id="UP001181086">
    <property type="component" value="Unassembled WGS sequence"/>
</dbReference>
<feature type="chain" id="PRO_5014216742" evidence="1">
    <location>
        <begin position="22"/>
        <end position="190"/>
    </location>
</feature>